<reference evidence="1" key="1">
    <citation type="journal article" date="2014" name="Int. J. Syst. Evol. Microbiol.">
        <title>Complete genome sequence of Corynebacterium casei LMG S-19264T (=DSM 44701T), isolated from a smear-ripened cheese.</title>
        <authorList>
            <consortium name="US DOE Joint Genome Institute (JGI-PGF)"/>
            <person name="Walter F."/>
            <person name="Albersmeier A."/>
            <person name="Kalinowski J."/>
            <person name="Ruckert C."/>
        </authorList>
    </citation>
    <scope>NUCLEOTIDE SEQUENCE</scope>
    <source>
        <strain evidence="1">VKM Ac-2007</strain>
    </source>
</reference>
<dbReference type="AlphaFoldDB" id="A0A9W6MEH6"/>
<gene>
    <name evidence="1" type="ORF">GCM10017600_45480</name>
</gene>
<evidence type="ECO:0000313" key="2">
    <source>
        <dbReference type="Proteomes" id="UP001143474"/>
    </source>
</evidence>
<organism evidence="1 2">
    <name type="scientific">Streptosporangium carneum</name>
    <dbReference type="NCBI Taxonomy" id="47481"/>
    <lineage>
        <taxon>Bacteria</taxon>
        <taxon>Bacillati</taxon>
        <taxon>Actinomycetota</taxon>
        <taxon>Actinomycetes</taxon>
        <taxon>Streptosporangiales</taxon>
        <taxon>Streptosporangiaceae</taxon>
        <taxon>Streptosporangium</taxon>
    </lineage>
</organism>
<sequence length="617" mass="67938">MSDRAAGAISTIWTNPKAVLPQVSNPQRRRIPGAYQLVISGEVYTARLVPDPYNPRNADLVQFALAETKDAPPAALAAATEHGVGEMAVHVASPEELTRQLRWAIQTTRNRNTPNPSIAEQGIMDPPIGVATTFFFEEDEAMPMTYPVVREGSSRVSHGHWHLNVSANEVLHQLPRSASSMESHITRLNSYADKPVDEIEPTEQAAVRCAVTEFELIIGVEPDVPGAVDLSQAIKARVAQDHLNPKTRWTTESKNTSLAEECLLSARKADVLGSDNEAMWLGGYLTRDDASRLKIPPYGDDRAAWIIHMFTTNEKTTHDAIRAPIALVLTSDEDAPSRRRAVRVEGNTKLPLGIEVIARELHGAPLFPEAKVTQFRKLLKEALPRNLSTRGLWKRTKRTPEALFEAAFKELSDGFPGGPAGTELWVRAAYVLCKHGMIGGPRHDQGPEGDRRPAGEVLEALLKTEAGLRHLRQVLEDDRVGLRPRRVNDQGQPLKTAAGADVVISNNFLRDKLAPKDGVAEDSILPEDGARKRFSAAMETVQKSVRQLDDSMRNLAGIYMPGDAIPLVEQTGKPDILLLREDLKKLEDTADGWLIAVMEAQNGNSDYEDDLSEEETN</sequence>
<comment type="caution">
    <text evidence="1">The sequence shown here is derived from an EMBL/GenBank/DDBJ whole genome shotgun (WGS) entry which is preliminary data.</text>
</comment>
<accession>A0A9W6MEH6</accession>
<dbReference type="Proteomes" id="UP001143474">
    <property type="component" value="Unassembled WGS sequence"/>
</dbReference>
<keyword evidence="2" id="KW-1185">Reference proteome</keyword>
<dbReference type="EMBL" id="BSEV01000010">
    <property type="protein sequence ID" value="GLK11142.1"/>
    <property type="molecule type" value="Genomic_DNA"/>
</dbReference>
<name>A0A9W6MEH6_9ACTN</name>
<proteinExistence type="predicted"/>
<protein>
    <submittedName>
        <fullName evidence="1">Uncharacterized protein</fullName>
    </submittedName>
</protein>
<reference evidence="1" key="2">
    <citation type="submission" date="2023-01" db="EMBL/GenBank/DDBJ databases">
        <authorList>
            <person name="Sun Q."/>
            <person name="Evtushenko L."/>
        </authorList>
    </citation>
    <scope>NUCLEOTIDE SEQUENCE</scope>
    <source>
        <strain evidence="1">VKM Ac-2007</strain>
    </source>
</reference>
<evidence type="ECO:0000313" key="1">
    <source>
        <dbReference type="EMBL" id="GLK11142.1"/>
    </source>
</evidence>